<dbReference type="RefSeq" id="WP_119815823.1">
    <property type="nucleotide sequence ID" value="NZ_CP025066.1"/>
</dbReference>
<dbReference type="Proteomes" id="UP000263012">
    <property type="component" value="Chromosome"/>
</dbReference>
<evidence type="ECO:0000313" key="3">
    <source>
        <dbReference type="Proteomes" id="UP000263012"/>
    </source>
</evidence>
<dbReference type="SUPFAM" id="SSF102712">
    <property type="entry name" value="JAB1/MPN domain"/>
    <property type="match status" value="1"/>
</dbReference>
<dbReference type="GO" id="GO:0006508">
    <property type="term" value="P:proteolysis"/>
    <property type="evidence" value="ECO:0007669"/>
    <property type="project" value="UniProtKB-KW"/>
</dbReference>
<proteinExistence type="predicted"/>
<gene>
    <name evidence="2" type="ORF">AArcSl_0970</name>
</gene>
<keyword evidence="3" id="KW-1185">Reference proteome</keyword>
<dbReference type="GO" id="GO:0008237">
    <property type="term" value="F:metallopeptidase activity"/>
    <property type="evidence" value="ECO:0007669"/>
    <property type="project" value="UniProtKB-KW"/>
</dbReference>
<sequence length="164" mass="18659">MRLFRSRELLGIARETMEFILEACEETHPNEYMGFLRADDARKLGLDRDGQVITDVLVIPGTVSNPMSATVKTNMKPNDIRSVGSVHSHPNGVLRPSDEDLMTFGQGQVHIIVGAPYGWGDWRAFDNEGEQTKLDVIDVELPEEQFFDFTQEDIDAEIRDEEYR</sequence>
<name>A0A343THN6_9EURY</name>
<dbReference type="GO" id="GO:0000502">
    <property type="term" value="C:proteasome complex"/>
    <property type="evidence" value="ECO:0007669"/>
    <property type="project" value="UniProtKB-KW"/>
</dbReference>
<dbReference type="KEGG" id="hdf:AArcSl_0970"/>
<protein>
    <submittedName>
        <fullName evidence="2">Proteasome Rpn11 subunit JAMM motif protein</fullName>
    </submittedName>
</protein>
<accession>A0A343THN6</accession>
<dbReference type="GO" id="GO:0046872">
    <property type="term" value="F:metal ion binding"/>
    <property type="evidence" value="ECO:0007669"/>
    <property type="project" value="UniProtKB-KW"/>
</dbReference>
<dbReference type="OrthoDB" id="4612at2157"/>
<dbReference type="Gene3D" id="3.40.140.10">
    <property type="entry name" value="Cytidine Deaminase, domain 2"/>
    <property type="match status" value="1"/>
</dbReference>
<dbReference type="GeneID" id="37877315"/>
<dbReference type="PROSITE" id="PS50249">
    <property type="entry name" value="MPN"/>
    <property type="match status" value="1"/>
</dbReference>
<evidence type="ECO:0000313" key="2">
    <source>
        <dbReference type="EMBL" id="AUX08608.1"/>
    </source>
</evidence>
<feature type="domain" description="MPN" evidence="1">
    <location>
        <begin position="10"/>
        <end position="131"/>
    </location>
</feature>
<dbReference type="CDD" id="cd08072">
    <property type="entry name" value="MPN_archaeal"/>
    <property type="match status" value="1"/>
</dbReference>
<evidence type="ECO:0000259" key="1">
    <source>
        <dbReference type="PROSITE" id="PS50249"/>
    </source>
</evidence>
<keyword evidence="2" id="KW-0647">Proteasome</keyword>
<organism evidence="2 3">
    <name type="scientific">Halalkaliarchaeum desulfuricum</name>
    <dbReference type="NCBI Taxonomy" id="2055893"/>
    <lineage>
        <taxon>Archaea</taxon>
        <taxon>Methanobacteriati</taxon>
        <taxon>Methanobacteriota</taxon>
        <taxon>Stenosarchaea group</taxon>
        <taxon>Halobacteria</taxon>
        <taxon>Halobacteriales</taxon>
        <taxon>Haloferacaceae</taxon>
        <taxon>Halalkaliarchaeum</taxon>
    </lineage>
</organism>
<dbReference type="Pfam" id="PF26422">
    <property type="entry name" value="Halo_JAB_MPN"/>
    <property type="match status" value="1"/>
</dbReference>
<dbReference type="AlphaFoldDB" id="A0A343THN6"/>
<dbReference type="InterPro" id="IPR058877">
    <property type="entry name" value="JAB/MPN_dom-containing"/>
</dbReference>
<dbReference type="EMBL" id="CP025066">
    <property type="protein sequence ID" value="AUX08608.1"/>
    <property type="molecule type" value="Genomic_DNA"/>
</dbReference>
<dbReference type="InterPro" id="IPR037518">
    <property type="entry name" value="MPN"/>
</dbReference>
<reference evidence="3" key="1">
    <citation type="submission" date="2017-11" db="EMBL/GenBank/DDBJ databases">
        <title>Phenotypic and genomic properties of facultatively anaerobic sulfur-reducing natronoarchaea from hypersaline soda lakes.</title>
        <authorList>
            <person name="Sorokin D.Y."/>
            <person name="Kublanov I.V."/>
            <person name="Roman P."/>
            <person name="Sinninghe Damste J.S."/>
            <person name="Golyshin P.N."/>
            <person name="Rojo D."/>
            <person name="Ciordia S."/>
            <person name="Mena M.D.C."/>
            <person name="Ferrer M."/>
            <person name="Messina E."/>
            <person name="Smedile F."/>
            <person name="La Spada G."/>
            <person name="La Cono V."/>
            <person name="Yakimov M.M."/>
        </authorList>
    </citation>
    <scope>NUCLEOTIDE SEQUENCE [LARGE SCALE GENOMIC DNA]</scope>
    <source>
        <strain evidence="3">AArc-Sl</strain>
    </source>
</reference>